<keyword evidence="4" id="KW-0564">Palmitate</keyword>
<comment type="caution">
    <text evidence="8">The sequence shown here is derived from an EMBL/GenBank/DDBJ whole genome shotgun (WGS) entry which is preliminary data.</text>
</comment>
<dbReference type="FunFam" id="2.40.40.10:FF:000003">
    <property type="entry name" value="Endolytic peptidoglycan transglycosylase RlpA"/>
    <property type="match status" value="1"/>
</dbReference>
<keyword evidence="3 4" id="KW-0961">Cell wall biogenesis/degradation</keyword>
<keyword evidence="2 4" id="KW-0456">Lyase</keyword>
<keyword evidence="1" id="KW-0732">Signal</keyword>
<dbReference type="HAMAP" id="MF_02071">
    <property type="entry name" value="RlpA"/>
    <property type="match status" value="1"/>
</dbReference>
<dbReference type="Gene3D" id="2.40.40.10">
    <property type="entry name" value="RlpA-like domain"/>
    <property type="match status" value="1"/>
</dbReference>
<keyword evidence="4 8" id="KW-0449">Lipoprotein</keyword>
<accession>A0AAE3L5D4</accession>
<organism evidence="8 9">
    <name type="scientific">Methylohalomonas lacus</name>
    <dbReference type="NCBI Taxonomy" id="398773"/>
    <lineage>
        <taxon>Bacteria</taxon>
        <taxon>Pseudomonadati</taxon>
        <taxon>Pseudomonadota</taxon>
        <taxon>Gammaproteobacteria</taxon>
        <taxon>Methylohalomonadales</taxon>
        <taxon>Methylohalomonadaceae</taxon>
        <taxon>Methylohalomonas</taxon>
    </lineage>
</organism>
<dbReference type="EC" id="4.2.2.-" evidence="4"/>
<evidence type="ECO:0000256" key="3">
    <source>
        <dbReference type="ARBA" id="ARBA00023316"/>
    </source>
</evidence>
<dbReference type="GO" id="GO:0008932">
    <property type="term" value="F:lytic endotransglycosylase activity"/>
    <property type="evidence" value="ECO:0007669"/>
    <property type="project" value="UniProtKB-UniRule"/>
</dbReference>
<feature type="region of interest" description="Disordered" evidence="6">
    <location>
        <begin position="24"/>
        <end position="62"/>
    </location>
</feature>
<dbReference type="PANTHER" id="PTHR34183">
    <property type="entry name" value="ENDOLYTIC PEPTIDOGLYCAN TRANSGLYCOSYLASE RLPA"/>
    <property type="match status" value="1"/>
</dbReference>
<keyword evidence="9" id="KW-1185">Reference proteome</keyword>
<dbReference type="Gene3D" id="3.30.70.1070">
    <property type="entry name" value="Sporulation related repeat"/>
    <property type="match status" value="1"/>
</dbReference>
<dbReference type="NCBIfam" id="TIGR00413">
    <property type="entry name" value="rlpA"/>
    <property type="match status" value="1"/>
</dbReference>
<proteinExistence type="inferred from homology"/>
<dbReference type="Proteomes" id="UP001204445">
    <property type="component" value="Unassembled WGS sequence"/>
</dbReference>
<dbReference type="InterPro" id="IPR009009">
    <property type="entry name" value="RlpA-like_DPBB"/>
</dbReference>
<evidence type="ECO:0000313" key="8">
    <source>
        <dbReference type="EMBL" id="MCS3903162.1"/>
    </source>
</evidence>
<dbReference type="SUPFAM" id="SSF50685">
    <property type="entry name" value="Barwin-like endoglucanases"/>
    <property type="match status" value="1"/>
</dbReference>
<comment type="similarity">
    <text evidence="4 5">Belongs to the RlpA family.</text>
</comment>
<evidence type="ECO:0000256" key="2">
    <source>
        <dbReference type="ARBA" id="ARBA00023239"/>
    </source>
</evidence>
<dbReference type="AlphaFoldDB" id="A0AAE3L5D4"/>
<comment type="function">
    <text evidence="4">Lytic transglycosylase with a strong preference for naked glycan strands that lack stem peptides.</text>
</comment>
<dbReference type="Pfam" id="PF05036">
    <property type="entry name" value="SPOR"/>
    <property type="match status" value="1"/>
</dbReference>
<dbReference type="SUPFAM" id="SSF110997">
    <property type="entry name" value="Sporulation related repeat"/>
    <property type="match status" value="1"/>
</dbReference>
<dbReference type="InterPro" id="IPR036680">
    <property type="entry name" value="SPOR-like_sf"/>
</dbReference>
<sequence length="284" mass="31938">MGYQFRFYLLGLIIVAATLQGCGGSKSVKSPEQDRAPARPRDVSNIPDAVPKDEPRSRYGNPESYEVFGKRYHVMQDGSGYVERGIASWYGTKFHGRRTSSGESYDMYAMTAAHKSLPLPTYVEVINLQNRNSVVVKVNDRGPFHENRIIDMSYAAASKLGMLDKGTALVEVRTIEPDRYQNNEVRHVSEGSGRNVRPDTVKSIEEFDEFFIQIGAFSDLSNAERLRARLGSIEDKYAKIYQAVVDNTTLYRVRIGPLTDVATADRIVSKLSNYGIDNHHIVFE</sequence>
<dbReference type="InterPro" id="IPR034718">
    <property type="entry name" value="RlpA"/>
</dbReference>
<dbReference type="GO" id="GO:0005886">
    <property type="term" value="C:plasma membrane"/>
    <property type="evidence" value="ECO:0007669"/>
    <property type="project" value="UniProtKB-SubCell"/>
</dbReference>
<name>A0AAE3L5D4_9GAMM</name>
<evidence type="ECO:0000259" key="7">
    <source>
        <dbReference type="PROSITE" id="PS51724"/>
    </source>
</evidence>
<dbReference type="GO" id="GO:0000270">
    <property type="term" value="P:peptidoglycan metabolic process"/>
    <property type="evidence" value="ECO:0007669"/>
    <property type="project" value="UniProtKB-UniRule"/>
</dbReference>
<feature type="compositionally biased region" description="Basic and acidic residues" evidence="6">
    <location>
        <begin position="29"/>
        <end position="42"/>
    </location>
</feature>
<dbReference type="GO" id="GO:0042834">
    <property type="term" value="F:peptidoglycan binding"/>
    <property type="evidence" value="ECO:0007669"/>
    <property type="project" value="InterPro"/>
</dbReference>
<dbReference type="EMBL" id="JANUCT010000006">
    <property type="protein sequence ID" value="MCS3903162.1"/>
    <property type="molecule type" value="Genomic_DNA"/>
</dbReference>
<evidence type="ECO:0000256" key="5">
    <source>
        <dbReference type="RuleBase" id="RU003495"/>
    </source>
</evidence>
<keyword evidence="4" id="KW-0472">Membrane</keyword>
<dbReference type="InterPro" id="IPR036908">
    <property type="entry name" value="RlpA-like_sf"/>
</dbReference>
<gene>
    <name evidence="4" type="primary">rlpA</name>
    <name evidence="8" type="ORF">J2T55_001179</name>
</gene>
<dbReference type="CDD" id="cd22268">
    <property type="entry name" value="DPBB_RlpA-like"/>
    <property type="match status" value="1"/>
</dbReference>
<dbReference type="RefSeq" id="WP_259054776.1">
    <property type="nucleotide sequence ID" value="NZ_JANUCT010000006.1"/>
</dbReference>
<dbReference type="GO" id="GO:0009279">
    <property type="term" value="C:cell outer membrane"/>
    <property type="evidence" value="ECO:0007669"/>
    <property type="project" value="TreeGrafter"/>
</dbReference>
<dbReference type="InterPro" id="IPR007730">
    <property type="entry name" value="SPOR-like_dom"/>
</dbReference>
<evidence type="ECO:0000256" key="6">
    <source>
        <dbReference type="SAM" id="MobiDB-lite"/>
    </source>
</evidence>
<dbReference type="InterPro" id="IPR012997">
    <property type="entry name" value="RplA"/>
</dbReference>
<dbReference type="GO" id="GO:0071555">
    <property type="term" value="P:cell wall organization"/>
    <property type="evidence" value="ECO:0007669"/>
    <property type="project" value="UniProtKB-KW"/>
</dbReference>
<dbReference type="PROSITE" id="PS51724">
    <property type="entry name" value="SPOR"/>
    <property type="match status" value="1"/>
</dbReference>
<dbReference type="PANTHER" id="PTHR34183:SF1">
    <property type="entry name" value="ENDOLYTIC PEPTIDOGLYCAN TRANSGLYCOSYLASE RLPA"/>
    <property type="match status" value="1"/>
</dbReference>
<dbReference type="Pfam" id="PF03330">
    <property type="entry name" value="DPBB_1"/>
    <property type="match status" value="1"/>
</dbReference>
<dbReference type="PROSITE" id="PS51257">
    <property type="entry name" value="PROKAR_LIPOPROTEIN"/>
    <property type="match status" value="1"/>
</dbReference>
<evidence type="ECO:0000313" key="9">
    <source>
        <dbReference type="Proteomes" id="UP001204445"/>
    </source>
</evidence>
<evidence type="ECO:0000256" key="4">
    <source>
        <dbReference type="HAMAP-Rule" id="MF_02071"/>
    </source>
</evidence>
<feature type="domain" description="SPOR" evidence="7">
    <location>
        <begin position="204"/>
        <end position="284"/>
    </location>
</feature>
<evidence type="ECO:0000256" key="1">
    <source>
        <dbReference type="ARBA" id="ARBA00022729"/>
    </source>
</evidence>
<comment type="subcellular location">
    <subcellularLocation>
        <location evidence="4">Cell membrane</location>
        <topology evidence="4">Lipid-anchor</topology>
    </subcellularLocation>
</comment>
<reference evidence="8" key="1">
    <citation type="submission" date="2022-08" db="EMBL/GenBank/DDBJ databases">
        <title>Genomic Encyclopedia of Type Strains, Phase III (KMG-III): the genomes of soil and plant-associated and newly described type strains.</title>
        <authorList>
            <person name="Whitman W."/>
        </authorList>
    </citation>
    <scope>NUCLEOTIDE SEQUENCE</scope>
    <source>
        <strain evidence="8">HMT 1</strain>
    </source>
</reference>
<protein>
    <recommendedName>
        <fullName evidence="4">Endolytic peptidoglycan transglycosylase RlpA</fullName>
        <ecNumber evidence="4">4.2.2.-</ecNumber>
    </recommendedName>
</protein>
<keyword evidence="4" id="KW-1003">Cell membrane</keyword>